<dbReference type="EMBL" id="CP117522">
    <property type="protein sequence ID" value="WNE93984.1"/>
    <property type="molecule type" value="Genomic_DNA"/>
</dbReference>
<protein>
    <submittedName>
        <fullName evidence="2">Uncharacterized protein</fullName>
    </submittedName>
</protein>
<dbReference type="InterPro" id="IPR006311">
    <property type="entry name" value="TAT_signal"/>
</dbReference>
<reference evidence="2 3" key="1">
    <citation type="submission" date="2023-02" db="EMBL/GenBank/DDBJ databases">
        <title>Streptomyces sp. SCA4-21 with antifungal activity against Fusarium oxysporum f. sp. cubense, Streptomyces sp. SCA2-17 with antifungal activity against Fusarium oxysporum f. sp. cubense.</title>
        <authorList>
            <person name="Qi D."/>
        </authorList>
    </citation>
    <scope>NUCLEOTIDE SEQUENCE [LARGE SCALE GENOMIC DNA]</scope>
    <source>
        <strain evidence="2 3">SCA4-21</strain>
    </source>
</reference>
<name>A0ABY9UVQ4_9ACTN</name>
<evidence type="ECO:0000256" key="1">
    <source>
        <dbReference type="SAM" id="MobiDB-lite"/>
    </source>
</evidence>
<sequence>MSSSSPPLSRRRLPAAAGAATAFGLLRFAPEAAATDGPGSHTASWSSVDQRPPAPGLAPGRRIRHPLPWGVFSVPAFGQPVSQGGT</sequence>
<gene>
    <name evidence="2" type="ORF">PS467_00930</name>
</gene>
<dbReference type="Proteomes" id="UP001305606">
    <property type="component" value="Chromosome"/>
</dbReference>
<evidence type="ECO:0000313" key="2">
    <source>
        <dbReference type="EMBL" id="WNE93984.1"/>
    </source>
</evidence>
<evidence type="ECO:0000313" key="3">
    <source>
        <dbReference type="Proteomes" id="UP001305606"/>
    </source>
</evidence>
<organism evidence="2 3">
    <name type="scientific">Streptomyces luomodiensis</name>
    <dbReference type="NCBI Taxonomy" id="3026192"/>
    <lineage>
        <taxon>Bacteria</taxon>
        <taxon>Bacillati</taxon>
        <taxon>Actinomycetota</taxon>
        <taxon>Actinomycetes</taxon>
        <taxon>Kitasatosporales</taxon>
        <taxon>Streptomycetaceae</taxon>
        <taxon>Streptomyces</taxon>
    </lineage>
</organism>
<dbReference type="PROSITE" id="PS51318">
    <property type="entry name" value="TAT"/>
    <property type="match status" value="1"/>
</dbReference>
<proteinExistence type="predicted"/>
<accession>A0ABY9UVQ4</accession>
<keyword evidence="3" id="KW-1185">Reference proteome</keyword>
<feature type="region of interest" description="Disordered" evidence="1">
    <location>
        <begin position="32"/>
        <end position="62"/>
    </location>
</feature>